<keyword evidence="2" id="KW-1185">Reference proteome</keyword>
<protein>
    <submittedName>
        <fullName evidence="1">Uncharacterized protein</fullName>
    </submittedName>
</protein>
<reference evidence="1" key="2">
    <citation type="submission" date="2018-05" db="EMBL/GenBank/DDBJ databases">
        <title>OpunRS2 (Oryza punctata Reference Sequence Version 2).</title>
        <authorList>
            <person name="Zhang J."/>
            <person name="Kudrna D."/>
            <person name="Lee S."/>
            <person name="Talag J."/>
            <person name="Welchert J."/>
            <person name="Wing R.A."/>
        </authorList>
    </citation>
    <scope>NUCLEOTIDE SEQUENCE [LARGE SCALE GENOMIC DNA]</scope>
</reference>
<dbReference type="Proteomes" id="UP000026962">
    <property type="component" value="Chromosome 1"/>
</dbReference>
<organism evidence="1">
    <name type="scientific">Oryza punctata</name>
    <name type="common">Red rice</name>
    <dbReference type="NCBI Taxonomy" id="4537"/>
    <lineage>
        <taxon>Eukaryota</taxon>
        <taxon>Viridiplantae</taxon>
        <taxon>Streptophyta</taxon>
        <taxon>Embryophyta</taxon>
        <taxon>Tracheophyta</taxon>
        <taxon>Spermatophyta</taxon>
        <taxon>Magnoliopsida</taxon>
        <taxon>Liliopsida</taxon>
        <taxon>Poales</taxon>
        <taxon>Poaceae</taxon>
        <taxon>BOP clade</taxon>
        <taxon>Oryzoideae</taxon>
        <taxon>Oryzeae</taxon>
        <taxon>Oryzinae</taxon>
        <taxon>Oryza</taxon>
    </lineage>
</organism>
<reference evidence="1" key="1">
    <citation type="submission" date="2015-04" db="UniProtKB">
        <authorList>
            <consortium name="EnsemblPlants"/>
        </authorList>
    </citation>
    <scope>IDENTIFICATION</scope>
</reference>
<evidence type="ECO:0000313" key="1">
    <source>
        <dbReference type="EnsemblPlants" id="OPUNC01G15380.1"/>
    </source>
</evidence>
<accession>A0A0E0JII6</accession>
<dbReference type="HOGENOM" id="CLU_3435173_0_0_1"/>
<proteinExistence type="predicted"/>
<evidence type="ECO:0000313" key="2">
    <source>
        <dbReference type="Proteomes" id="UP000026962"/>
    </source>
</evidence>
<sequence>MVTTLAFAAPSKAE</sequence>
<name>A0A0E0JII6_ORYPU</name>
<dbReference type="EnsemblPlants" id="OPUNC01G15380.1">
    <property type="protein sequence ID" value="OPUNC01G15380.1"/>
    <property type="gene ID" value="OPUNC01G15380"/>
</dbReference>
<dbReference type="Gramene" id="OPUNC01G15380.1">
    <property type="protein sequence ID" value="OPUNC01G15380.1"/>
    <property type="gene ID" value="OPUNC01G15380"/>
</dbReference>